<dbReference type="RefSeq" id="XP_032832115.1">
    <property type="nucleotide sequence ID" value="XM_032976224.1"/>
</dbReference>
<dbReference type="InterPro" id="IPR011029">
    <property type="entry name" value="DEATH-like_dom_sf"/>
</dbReference>
<keyword evidence="2" id="KW-0472">Membrane</keyword>
<sequence>MQEGAWARWRAVVSLALGIVFITRLVSCQDCSAEFYKTTDNICCRLCRAGTYKAVDCTENGKDAFCLLCPEGLYMETDNHATSCNPCKKCRKDETIKTPCTIASNTQCRCKEGLQWNPETRTCWMTEPGAIVKPVAHLATFILFLLLIWIARQTWKLFKNLIKKIREPKDQLPIVWPHTVELEMLITNADDELGGPAFFLLKTKKRELKLWLRVNPEHLLEHLDSNSLMSRDFYKRVTALPLEQRINVLVTHFMEGGEHQCRVLLRALFDVRKTYAEMWNWLIAMDRNVKLIIVEGQSLRAIRTNKLELKQWLSSNPSHLVDKLEKYGFLTAYRASSFTNNKECALNVLNHFIDRGDEGCEKLLFALQAVHVHYSHLHEWLHSLGFFMEILNNSPLFIMQRSDAELSNALQNSLPNLICILQSDVKFLLRHLLQQNLITKETEATLLGDATEMKKSVTLLLDVVKKYPRCANRLWEIVWGLRDTHPQLTEFCLQL</sequence>
<proteinExistence type="predicted"/>
<evidence type="ECO:0000256" key="1">
    <source>
        <dbReference type="PROSITE-ProRule" id="PRU00206"/>
    </source>
</evidence>
<dbReference type="GO" id="GO:0005886">
    <property type="term" value="C:plasma membrane"/>
    <property type="evidence" value="ECO:0007669"/>
    <property type="project" value="TreeGrafter"/>
</dbReference>
<feature type="disulfide bond" evidence="1">
    <location>
        <begin position="90"/>
        <end position="108"/>
    </location>
</feature>
<protein>
    <submittedName>
        <fullName evidence="6">Uncharacterized protein LOC116955210 isoform X1</fullName>
    </submittedName>
</protein>
<dbReference type="PANTHER" id="PTHR47220:SF1">
    <property type="entry name" value="TUMOR NECROSIS FACTOR RECEPTOR SUPERFAMILY MEMBER 25"/>
    <property type="match status" value="1"/>
</dbReference>
<accession>A0AAJ7XF71</accession>
<keyword evidence="5" id="KW-1185">Reference proteome</keyword>
<evidence type="ECO:0000313" key="6">
    <source>
        <dbReference type="RefSeq" id="XP_032832115.1"/>
    </source>
</evidence>
<feature type="repeat" description="TNFR-Cys" evidence="1">
    <location>
        <begin position="68"/>
        <end position="108"/>
    </location>
</feature>
<feature type="signal peptide" evidence="3">
    <location>
        <begin position="1"/>
        <end position="28"/>
    </location>
</feature>
<dbReference type="Gene3D" id="1.10.533.10">
    <property type="entry name" value="Death Domain, Fas"/>
    <property type="match status" value="2"/>
</dbReference>
<feature type="chain" id="PRO_5042551661" evidence="3">
    <location>
        <begin position="29"/>
        <end position="495"/>
    </location>
</feature>
<dbReference type="SMART" id="SM01411">
    <property type="entry name" value="Ephrin_rec_like"/>
    <property type="match status" value="1"/>
</dbReference>
<dbReference type="SMART" id="SM00208">
    <property type="entry name" value="TNFR"/>
    <property type="match status" value="2"/>
</dbReference>
<feature type="disulfide bond" evidence="1">
    <location>
        <begin position="69"/>
        <end position="84"/>
    </location>
</feature>
<dbReference type="AlphaFoldDB" id="A0AAJ7XF71"/>
<dbReference type="GeneID" id="116955210"/>
<dbReference type="Gene3D" id="2.10.50.10">
    <property type="entry name" value="Tumor Necrosis Factor Receptor, subunit A, domain 2"/>
    <property type="match status" value="2"/>
</dbReference>
<keyword evidence="2" id="KW-1133">Transmembrane helix</keyword>
<dbReference type="SUPFAM" id="SSF47986">
    <property type="entry name" value="DEATH domain"/>
    <property type="match status" value="1"/>
</dbReference>
<gene>
    <name evidence="6" type="primary">LOC116955210</name>
</gene>
<dbReference type="InterPro" id="IPR001368">
    <property type="entry name" value="TNFR/NGFR_Cys_rich_reg"/>
</dbReference>
<dbReference type="InterPro" id="IPR022329">
    <property type="entry name" value="TNFR_25"/>
</dbReference>
<dbReference type="KEGG" id="pmrn:116955210"/>
<feature type="domain" description="TNFR-Cys" evidence="4">
    <location>
        <begin position="68"/>
        <end position="108"/>
    </location>
</feature>
<evidence type="ECO:0000313" key="5">
    <source>
        <dbReference type="Proteomes" id="UP001318040"/>
    </source>
</evidence>
<dbReference type="Pfam" id="PF00020">
    <property type="entry name" value="TNFR_c6"/>
    <property type="match status" value="1"/>
</dbReference>
<feature type="transmembrane region" description="Helical" evidence="2">
    <location>
        <begin position="134"/>
        <end position="151"/>
    </location>
</feature>
<dbReference type="Proteomes" id="UP001318040">
    <property type="component" value="Chromosome 58"/>
</dbReference>
<evidence type="ECO:0000256" key="2">
    <source>
        <dbReference type="SAM" id="Phobius"/>
    </source>
</evidence>
<name>A0AAJ7XF71_PETMA</name>
<dbReference type="PROSITE" id="PS50050">
    <property type="entry name" value="TNFR_NGFR_2"/>
    <property type="match status" value="1"/>
</dbReference>
<keyword evidence="3" id="KW-0732">Signal</keyword>
<keyword evidence="1" id="KW-1015">Disulfide bond</keyword>
<feature type="disulfide bond" evidence="1">
    <location>
        <begin position="87"/>
        <end position="100"/>
    </location>
</feature>
<dbReference type="PANTHER" id="PTHR47220">
    <property type="entry name" value="TUMOR NECROSIS FACTOR RECEPTOR SUPERFAMILY MEMBER 25"/>
    <property type="match status" value="1"/>
</dbReference>
<reference evidence="6" key="1">
    <citation type="submission" date="2025-08" db="UniProtKB">
        <authorList>
            <consortium name="RefSeq"/>
        </authorList>
    </citation>
    <scope>IDENTIFICATION</scope>
    <source>
        <tissue evidence="6">Sperm</tissue>
    </source>
</reference>
<organism evidence="5 6">
    <name type="scientific">Petromyzon marinus</name>
    <name type="common">Sea lamprey</name>
    <dbReference type="NCBI Taxonomy" id="7757"/>
    <lineage>
        <taxon>Eukaryota</taxon>
        <taxon>Metazoa</taxon>
        <taxon>Chordata</taxon>
        <taxon>Craniata</taxon>
        <taxon>Vertebrata</taxon>
        <taxon>Cyclostomata</taxon>
        <taxon>Hyperoartia</taxon>
        <taxon>Petromyzontiformes</taxon>
        <taxon>Petromyzontidae</taxon>
        <taxon>Petromyzon</taxon>
    </lineage>
</organism>
<keyword evidence="2" id="KW-0812">Transmembrane</keyword>
<evidence type="ECO:0000256" key="3">
    <source>
        <dbReference type="SAM" id="SignalP"/>
    </source>
</evidence>
<evidence type="ECO:0000259" key="4">
    <source>
        <dbReference type="PROSITE" id="PS50050"/>
    </source>
</evidence>
<dbReference type="SUPFAM" id="SSF57586">
    <property type="entry name" value="TNF receptor-like"/>
    <property type="match status" value="2"/>
</dbReference>